<dbReference type="Proteomes" id="UP000323221">
    <property type="component" value="Unassembled WGS sequence"/>
</dbReference>
<reference evidence="6 7" key="1">
    <citation type="submission" date="2019-08" db="EMBL/GenBank/DDBJ databases">
        <title>Agrococcus lahaulensis sp. nov., isolated from a cold desert of the Indian Himalayas.</title>
        <authorList>
            <person name="Qu J.H."/>
        </authorList>
    </citation>
    <scope>NUCLEOTIDE SEQUENCE [LARGE SCALE GENOMIC DNA]</scope>
    <source>
        <strain evidence="6 7">NS18</strain>
    </source>
</reference>
<dbReference type="GO" id="GO:0032259">
    <property type="term" value="P:methylation"/>
    <property type="evidence" value="ECO:0007669"/>
    <property type="project" value="UniProtKB-KW"/>
</dbReference>
<dbReference type="AlphaFoldDB" id="A0A5M8QLE3"/>
<dbReference type="Gene3D" id="3.40.50.150">
    <property type="entry name" value="Vaccinia Virus protein VP39"/>
    <property type="match status" value="1"/>
</dbReference>
<evidence type="ECO:0000256" key="3">
    <source>
        <dbReference type="ARBA" id="ARBA00022679"/>
    </source>
</evidence>
<comment type="caution">
    <text evidence="6">The sequence shown here is derived from an EMBL/GenBank/DDBJ whole genome shotgun (WGS) entry which is preliminary data.</text>
</comment>
<dbReference type="InterPro" id="IPR002295">
    <property type="entry name" value="N4/N6-MTase_EcoPI_Mod-like"/>
</dbReference>
<comment type="similarity">
    <text evidence="1">Belongs to the N(4)/N(6)-methyltransferase family.</text>
</comment>
<keyword evidence="7" id="KW-1185">Reference proteome</keyword>
<dbReference type="EMBL" id="VOIR01000011">
    <property type="protein sequence ID" value="KAA6435961.1"/>
    <property type="molecule type" value="Genomic_DNA"/>
</dbReference>
<dbReference type="GO" id="GO:0003677">
    <property type="term" value="F:DNA binding"/>
    <property type="evidence" value="ECO:0007669"/>
    <property type="project" value="InterPro"/>
</dbReference>
<dbReference type="PIRSF" id="PIRSF015855">
    <property type="entry name" value="TypeIII_Mtase_mKpnI"/>
    <property type="match status" value="1"/>
</dbReference>
<dbReference type="GO" id="GO:0008170">
    <property type="term" value="F:N-methyltransferase activity"/>
    <property type="evidence" value="ECO:0007669"/>
    <property type="project" value="InterPro"/>
</dbReference>
<dbReference type="OrthoDB" id="9773060at2"/>
<sequence length="654" mass="72549">MEKMRMTSPDLTQVNVEKLLELFPSVATETIREDGTVAMSIDFDLLRQELSDVVVDGPEERYQLDWPGKRAAAFAANTPIAKTLRPEADESVDFDSTRNLFIEGDNLDALKLLQESYLGKVKLIYIDPPYNTGNDFVYRDDFAQSTAEYLAGSGQIDEEGNRFRANLETNGRFHSDWLSMMYPRLKLARNLLTQDGAIFMSIDDAELDNLLRIGKEIFGEANFIGTMVWAAGRKNDSKFISASHEYIVCFARNKAALKEAGVTWKVKKKGLAEIYAEAARIRKTSRDDFAAASKALKAWFSSLPDSAEAKRHKHYSNIDARGVYFADNISWPGGGGPRYDVLHPVTRKPVKVPSRGWLFQSAAMERHVADDRVGFGADELSVPTFKRYLHDTESEVSYSVFYQDGRAASKRLRTLMNGQVFDFPKDETVLQTLIAMTTDGDDIVLDLFAGSGSTAHAVLAQNAQDGHARRFIMVQLDETPAPDSEASKQGYSTIAAVARERIKRAANVIATSTAKAASLDAGYRALRVDTTNMRDVLRDAASLEQLDLGALEENVKDDRSGHDLLFQVLLDWGLDLSLGVEELNIEGRIAYSVDDGALIACFERNVDVATARAIARQEPLRAVFLDSAFSTDSPRINVGQIFAELSPSTDLRVL</sequence>
<keyword evidence="3 6" id="KW-0808">Transferase</keyword>
<keyword evidence="2 6" id="KW-0489">Methyltransferase</keyword>
<accession>A0A5M8QLE3</accession>
<dbReference type="SUPFAM" id="SSF53335">
    <property type="entry name" value="S-adenosyl-L-methionine-dependent methyltransferases"/>
    <property type="match status" value="1"/>
</dbReference>
<dbReference type="InterPro" id="IPR002941">
    <property type="entry name" value="DNA_methylase_N4/N6"/>
</dbReference>
<dbReference type="InterPro" id="IPR002052">
    <property type="entry name" value="DNA_methylase_N6_adenine_CS"/>
</dbReference>
<organism evidence="6 7">
    <name type="scientific">Agrococcus sediminis</name>
    <dbReference type="NCBI Taxonomy" id="2599924"/>
    <lineage>
        <taxon>Bacteria</taxon>
        <taxon>Bacillati</taxon>
        <taxon>Actinomycetota</taxon>
        <taxon>Actinomycetes</taxon>
        <taxon>Micrococcales</taxon>
        <taxon>Microbacteriaceae</taxon>
        <taxon>Agrococcus</taxon>
    </lineage>
</organism>
<name>A0A5M8QLE3_9MICO</name>
<dbReference type="InterPro" id="IPR029063">
    <property type="entry name" value="SAM-dependent_MTases_sf"/>
</dbReference>
<dbReference type="PRINTS" id="PR00506">
    <property type="entry name" value="D21N6MTFRASE"/>
</dbReference>
<dbReference type="PROSITE" id="PS00092">
    <property type="entry name" value="N6_MTASE"/>
    <property type="match status" value="1"/>
</dbReference>
<proteinExistence type="inferred from homology"/>
<evidence type="ECO:0000259" key="5">
    <source>
        <dbReference type="Pfam" id="PF01555"/>
    </source>
</evidence>
<evidence type="ECO:0000256" key="1">
    <source>
        <dbReference type="ARBA" id="ARBA00006594"/>
    </source>
</evidence>
<keyword evidence="4" id="KW-0949">S-adenosyl-L-methionine</keyword>
<feature type="domain" description="DNA methylase N-4/N-6" evidence="5">
    <location>
        <begin position="121"/>
        <end position="477"/>
    </location>
</feature>
<evidence type="ECO:0000256" key="4">
    <source>
        <dbReference type="ARBA" id="ARBA00022691"/>
    </source>
</evidence>
<evidence type="ECO:0000313" key="6">
    <source>
        <dbReference type="EMBL" id="KAA6435961.1"/>
    </source>
</evidence>
<protein>
    <submittedName>
        <fullName evidence="6">Site-specific DNA-methyltransferase</fullName>
    </submittedName>
</protein>
<evidence type="ECO:0000256" key="2">
    <source>
        <dbReference type="ARBA" id="ARBA00022603"/>
    </source>
</evidence>
<dbReference type="Pfam" id="PF01555">
    <property type="entry name" value="N6_N4_Mtase"/>
    <property type="match status" value="1"/>
</dbReference>
<gene>
    <name evidence="6" type="ORF">FQ330_00560</name>
</gene>
<evidence type="ECO:0000313" key="7">
    <source>
        <dbReference type="Proteomes" id="UP000323221"/>
    </source>
</evidence>